<feature type="transmembrane region" description="Helical" evidence="1">
    <location>
        <begin position="135"/>
        <end position="154"/>
    </location>
</feature>
<accession>A0A0D2L196</accession>
<dbReference type="Proteomes" id="UP000054498">
    <property type="component" value="Unassembled WGS sequence"/>
</dbReference>
<dbReference type="EMBL" id="KK101372">
    <property type="protein sequence ID" value="KIZ01119.1"/>
    <property type="molecule type" value="Genomic_DNA"/>
</dbReference>
<dbReference type="KEGG" id="mng:MNEG_6842"/>
<gene>
    <name evidence="2" type="ORF">MNEG_6842</name>
</gene>
<keyword evidence="3" id="KW-1185">Reference proteome</keyword>
<dbReference type="OrthoDB" id="10536115at2759"/>
<evidence type="ECO:0000313" key="2">
    <source>
        <dbReference type="EMBL" id="KIZ01119.1"/>
    </source>
</evidence>
<reference evidence="2 3" key="1">
    <citation type="journal article" date="2013" name="BMC Genomics">
        <title>Reconstruction of the lipid metabolism for the microalga Monoraphidium neglectum from its genome sequence reveals characteristics suitable for biofuel production.</title>
        <authorList>
            <person name="Bogen C."/>
            <person name="Al-Dilaimi A."/>
            <person name="Albersmeier A."/>
            <person name="Wichmann J."/>
            <person name="Grundmann M."/>
            <person name="Rupp O."/>
            <person name="Lauersen K.J."/>
            <person name="Blifernez-Klassen O."/>
            <person name="Kalinowski J."/>
            <person name="Goesmann A."/>
            <person name="Mussgnug J.H."/>
            <person name="Kruse O."/>
        </authorList>
    </citation>
    <scope>NUCLEOTIDE SEQUENCE [LARGE SCALE GENOMIC DNA]</scope>
    <source>
        <strain evidence="2 3">SAG 48.87</strain>
    </source>
</reference>
<dbReference type="GeneID" id="25739718"/>
<evidence type="ECO:0000256" key="1">
    <source>
        <dbReference type="SAM" id="Phobius"/>
    </source>
</evidence>
<sequence>MRRAAALGHPEAADSAAAGRHVAAADATAAGRADVAARTTPAAPSPLSLHPVTLAFGDARLDAAYARHQEESLIATDKSSHAFHIAVSVLHTGYAAYSATGSLLSPAAAALMLPYILIALAHWRLSRTAAYARHRLALLLVLEAAYAAVCTYSMPRWVLVPATNWKHYVRDFTLGSGVLISAWWVERPAAPGTGAGREVDVVTIFCLKPTFWLHYITIPLEHLLQAAVLTPPVCDALTATPYGAAVTARAAAVLDAAAAAGALASPACPPRGGPGAAPGEARDVCVQMLLAWQVMWCASLVYGKFRLERAARLKYAASQGWGPMRDAWPPAPPLVQVLVHLAVYTHVLSALWAWLGCAPGGTGGAAVAVPALPTAAA</sequence>
<organism evidence="2 3">
    <name type="scientific">Monoraphidium neglectum</name>
    <dbReference type="NCBI Taxonomy" id="145388"/>
    <lineage>
        <taxon>Eukaryota</taxon>
        <taxon>Viridiplantae</taxon>
        <taxon>Chlorophyta</taxon>
        <taxon>core chlorophytes</taxon>
        <taxon>Chlorophyceae</taxon>
        <taxon>CS clade</taxon>
        <taxon>Sphaeropleales</taxon>
        <taxon>Selenastraceae</taxon>
        <taxon>Monoraphidium</taxon>
    </lineage>
</organism>
<keyword evidence="1" id="KW-0812">Transmembrane</keyword>
<name>A0A0D2L196_9CHLO</name>
<dbReference type="AlphaFoldDB" id="A0A0D2L196"/>
<dbReference type="RefSeq" id="XP_013900138.1">
    <property type="nucleotide sequence ID" value="XM_014044684.1"/>
</dbReference>
<keyword evidence="1" id="KW-0472">Membrane</keyword>
<proteinExistence type="predicted"/>
<evidence type="ECO:0000313" key="3">
    <source>
        <dbReference type="Proteomes" id="UP000054498"/>
    </source>
</evidence>
<protein>
    <submittedName>
        <fullName evidence="2">Uncharacterized protein</fullName>
    </submittedName>
</protein>
<keyword evidence="1" id="KW-1133">Transmembrane helix</keyword>
<feature type="transmembrane region" description="Helical" evidence="1">
    <location>
        <begin position="103"/>
        <end position="123"/>
    </location>
</feature>